<accession>A0A286E1Q2</accession>
<feature type="domain" description="Aminoglycoside phosphotransferase" evidence="2">
    <location>
        <begin position="75"/>
        <end position="251"/>
    </location>
</feature>
<dbReference type="GO" id="GO:0016740">
    <property type="term" value="F:transferase activity"/>
    <property type="evidence" value="ECO:0007669"/>
    <property type="project" value="UniProtKB-KW"/>
</dbReference>
<dbReference type="SUPFAM" id="SSF56112">
    <property type="entry name" value="Protein kinase-like (PK-like)"/>
    <property type="match status" value="1"/>
</dbReference>
<keyword evidence="4" id="KW-1185">Reference proteome</keyword>
<dbReference type="Pfam" id="PF01636">
    <property type="entry name" value="APH"/>
    <property type="match status" value="1"/>
</dbReference>
<gene>
    <name evidence="3" type="ORF">SAMN06297387_119106</name>
</gene>
<dbReference type="PANTHER" id="PTHR40086">
    <property type="entry name" value="PHOSPHOTRANSFERASE YTMP-RELATED"/>
    <property type="match status" value="1"/>
</dbReference>
<organism evidence="3 4">
    <name type="scientific">Streptomyces zhaozhouensis</name>
    <dbReference type="NCBI Taxonomy" id="1300267"/>
    <lineage>
        <taxon>Bacteria</taxon>
        <taxon>Bacillati</taxon>
        <taxon>Actinomycetota</taxon>
        <taxon>Actinomycetes</taxon>
        <taxon>Kitasatosporales</taxon>
        <taxon>Streptomycetaceae</taxon>
        <taxon>Streptomyces</taxon>
    </lineage>
</organism>
<dbReference type="Proteomes" id="UP000219072">
    <property type="component" value="Unassembled WGS sequence"/>
</dbReference>
<proteinExistence type="predicted"/>
<feature type="compositionally biased region" description="Low complexity" evidence="1">
    <location>
        <begin position="370"/>
        <end position="390"/>
    </location>
</feature>
<reference evidence="3 4" key="1">
    <citation type="submission" date="2017-09" db="EMBL/GenBank/DDBJ databases">
        <authorList>
            <person name="Ehlers B."/>
            <person name="Leendertz F.H."/>
        </authorList>
    </citation>
    <scope>NUCLEOTIDE SEQUENCE [LARGE SCALE GENOMIC DNA]</scope>
    <source>
        <strain evidence="3 4">CGMCC 4.7095</strain>
    </source>
</reference>
<evidence type="ECO:0000313" key="4">
    <source>
        <dbReference type="Proteomes" id="UP000219072"/>
    </source>
</evidence>
<protein>
    <submittedName>
        <fullName evidence="3">Phosphotransferase enzyme family protein</fullName>
    </submittedName>
</protein>
<name>A0A286E1Q2_9ACTN</name>
<sequence length="398" mass="43205">MSQPLSGHLLRGHHRDWQVLPAEGRDHISGRIKAGRSRPGVTRFDPRCFLDEEDVLIELALLGVERIAPVYRLGPDGTRVHGFIEGVPLSALRPPGSPLTGGELDQLTALFGELARIPPVAMALVHRCPVPGRPRTSRDFLRGLVAFTRRRVYARHGRPLAGLFQTLGVDPDVLSVTSPLTREAARMTNRPFCLLHGDLHRDNLIVAEQDGQLWTIDWELAMVGDPLYDLATHLHLMDYPERQQQAMTLRWAGAVEERLPGAAEGLPRDLPRYLAYKRVQSVFTDVIRQAVAVREAPAGQLAERLATAGTMVSRALHRAERPLGLGRVPSPGVVEGVYAAFSAGTPMPPAPPRAKPEPAKARRAAPAPPSAAAGRAAPAATRRAARATASPRERSGSG</sequence>
<evidence type="ECO:0000313" key="3">
    <source>
        <dbReference type="EMBL" id="SOD64836.1"/>
    </source>
</evidence>
<dbReference type="PANTHER" id="PTHR40086:SF1">
    <property type="entry name" value="CELL CYCLE REGULATOR CCRZ"/>
    <property type="match status" value="1"/>
</dbReference>
<dbReference type="InterPro" id="IPR002575">
    <property type="entry name" value="Aminoglycoside_PTrfase"/>
</dbReference>
<dbReference type="EMBL" id="OCNE01000019">
    <property type="protein sequence ID" value="SOD64836.1"/>
    <property type="molecule type" value="Genomic_DNA"/>
</dbReference>
<dbReference type="InterPro" id="IPR011009">
    <property type="entry name" value="Kinase-like_dom_sf"/>
</dbReference>
<evidence type="ECO:0000259" key="2">
    <source>
        <dbReference type="Pfam" id="PF01636"/>
    </source>
</evidence>
<feature type="region of interest" description="Disordered" evidence="1">
    <location>
        <begin position="343"/>
        <end position="398"/>
    </location>
</feature>
<dbReference type="InterPro" id="IPR052077">
    <property type="entry name" value="CcrZ_PhaseVar_Mediator"/>
</dbReference>
<dbReference type="AlphaFoldDB" id="A0A286E1Q2"/>
<dbReference type="Gene3D" id="3.90.1200.10">
    <property type="match status" value="1"/>
</dbReference>
<evidence type="ECO:0000256" key="1">
    <source>
        <dbReference type="SAM" id="MobiDB-lite"/>
    </source>
</evidence>
<keyword evidence="3" id="KW-0808">Transferase</keyword>
<dbReference type="OrthoDB" id="3454210at2"/>